<comment type="caution">
    <text evidence="2">The sequence shown here is derived from an EMBL/GenBank/DDBJ whole genome shotgun (WGS) entry which is preliminary data.</text>
</comment>
<dbReference type="AlphaFoldDB" id="A0A8H5ZHW3"/>
<feature type="compositionally biased region" description="Polar residues" evidence="1">
    <location>
        <begin position="65"/>
        <end position="82"/>
    </location>
</feature>
<organism evidence="2 3">
    <name type="scientific">Cochliobolus sativus</name>
    <name type="common">Common root rot and spot blotch fungus</name>
    <name type="synonym">Bipolaris sorokiniana</name>
    <dbReference type="NCBI Taxonomy" id="45130"/>
    <lineage>
        <taxon>Eukaryota</taxon>
        <taxon>Fungi</taxon>
        <taxon>Dikarya</taxon>
        <taxon>Ascomycota</taxon>
        <taxon>Pezizomycotina</taxon>
        <taxon>Dothideomycetes</taxon>
        <taxon>Pleosporomycetidae</taxon>
        <taxon>Pleosporales</taxon>
        <taxon>Pleosporineae</taxon>
        <taxon>Pleosporaceae</taxon>
        <taxon>Bipolaris</taxon>
    </lineage>
</organism>
<name>A0A8H5ZHW3_COCSA</name>
<dbReference type="Proteomes" id="UP000624244">
    <property type="component" value="Unassembled WGS sequence"/>
</dbReference>
<evidence type="ECO:0000256" key="1">
    <source>
        <dbReference type="SAM" id="MobiDB-lite"/>
    </source>
</evidence>
<accession>A0A8H5ZHW3</accession>
<gene>
    <name evidence="2" type="ORF">GGP41_005981</name>
</gene>
<sequence>MIKCFSRRSGCPYPISHIHHYPAIARLVPPYSIPLHFADRAFRILGEVSGPDATLLKKASAHAPTPSTGSATSVAFSSTTGPGSRPKTKIGCYIVQ</sequence>
<reference evidence="2" key="1">
    <citation type="submission" date="2019-11" db="EMBL/GenBank/DDBJ databases">
        <title>Bipolaris sorokiniana Genome sequencing.</title>
        <authorList>
            <person name="Wang H."/>
        </authorList>
    </citation>
    <scope>NUCLEOTIDE SEQUENCE</scope>
</reference>
<evidence type="ECO:0000313" key="3">
    <source>
        <dbReference type="Proteomes" id="UP000624244"/>
    </source>
</evidence>
<evidence type="ECO:0000313" key="2">
    <source>
        <dbReference type="EMBL" id="KAF5849084.1"/>
    </source>
</evidence>
<proteinExistence type="predicted"/>
<dbReference type="EMBL" id="WNKQ01000009">
    <property type="protein sequence ID" value="KAF5849084.1"/>
    <property type="molecule type" value="Genomic_DNA"/>
</dbReference>
<protein>
    <submittedName>
        <fullName evidence="2">Uncharacterized protein</fullName>
    </submittedName>
</protein>
<feature type="region of interest" description="Disordered" evidence="1">
    <location>
        <begin position="57"/>
        <end position="96"/>
    </location>
</feature>